<evidence type="ECO:0000313" key="1">
    <source>
        <dbReference type="EMBL" id="KAJ0102227.1"/>
    </source>
</evidence>
<proteinExistence type="predicted"/>
<evidence type="ECO:0000313" key="2">
    <source>
        <dbReference type="Proteomes" id="UP001164250"/>
    </source>
</evidence>
<keyword evidence="2" id="KW-1185">Reference proteome</keyword>
<comment type="caution">
    <text evidence="1">The sequence shown here is derived from an EMBL/GenBank/DDBJ whole genome shotgun (WGS) entry which is preliminary data.</text>
</comment>
<reference evidence="2" key="1">
    <citation type="journal article" date="2023" name="G3 (Bethesda)">
        <title>Genome assembly and association tests identify interacting loci associated with vigor, precocity, and sex in interspecific pistachio rootstocks.</title>
        <authorList>
            <person name="Palmer W."/>
            <person name="Jacygrad E."/>
            <person name="Sagayaradj S."/>
            <person name="Cavanaugh K."/>
            <person name="Han R."/>
            <person name="Bertier L."/>
            <person name="Beede B."/>
            <person name="Kafkas S."/>
            <person name="Golino D."/>
            <person name="Preece J."/>
            <person name="Michelmore R."/>
        </authorList>
    </citation>
    <scope>NUCLEOTIDE SEQUENCE [LARGE SCALE GENOMIC DNA]</scope>
</reference>
<accession>A0ACC1BSY9</accession>
<organism evidence="1 2">
    <name type="scientific">Pistacia atlantica</name>
    <dbReference type="NCBI Taxonomy" id="434234"/>
    <lineage>
        <taxon>Eukaryota</taxon>
        <taxon>Viridiplantae</taxon>
        <taxon>Streptophyta</taxon>
        <taxon>Embryophyta</taxon>
        <taxon>Tracheophyta</taxon>
        <taxon>Spermatophyta</taxon>
        <taxon>Magnoliopsida</taxon>
        <taxon>eudicotyledons</taxon>
        <taxon>Gunneridae</taxon>
        <taxon>Pentapetalae</taxon>
        <taxon>rosids</taxon>
        <taxon>malvids</taxon>
        <taxon>Sapindales</taxon>
        <taxon>Anacardiaceae</taxon>
        <taxon>Pistacia</taxon>
    </lineage>
</organism>
<sequence>MSLSIVSAAAASVENIAKEETNRRSANYHASIWGDHFLSYASDSMETDHTARLLELKEEIRKLIIADTKKPAEKLDLIDAIQSNGKFKASLQKDVRGTLSLYEATHLRVHGENILDEALAFTTTHLESIAAQLSPPVAAQVKHALNRPIRKGLQRIDARHYMSIFQEEASQSHNEVLLAFAKLDFNILQKMHQIELSHIAKWDVSAMDQLPGYMKLCYQALLDVYSETEKDMADQGRLYLLHFAKEAMKTLVRNYFYEAKWCHKNYVPSLDEYMTVALVTSAYSMLATTSFVGMGNIVTKEAFEWLFTNPKMIKASSVIGRLMNDMVSHKFEQKRGHVASSIECFMIQHGATEEEARNEFQKQVMDAWKDINEEYLRPTAVPMPLLDRILNLSRVIDVIYKDEDGYTHAHVVLKDSVASLLINPVPL</sequence>
<name>A0ACC1BSY9_9ROSI</name>
<dbReference type="EMBL" id="CM047899">
    <property type="protein sequence ID" value="KAJ0102227.1"/>
    <property type="molecule type" value="Genomic_DNA"/>
</dbReference>
<gene>
    <name evidence="1" type="ORF">Patl1_04444</name>
</gene>
<dbReference type="Proteomes" id="UP001164250">
    <property type="component" value="Chromosome 3"/>
</dbReference>
<protein>
    <submittedName>
        <fullName evidence="1">Uncharacterized protein</fullName>
    </submittedName>
</protein>